<comment type="caution">
    <text evidence="3">The sequence shown here is derived from an EMBL/GenBank/DDBJ whole genome shotgun (WGS) entry which is preliminary data.</text>
</comment>
<feature type="compositionally biased region" description="Basic and acidic residues" evidence="1">
    <location>
        <begin position="37"/>
        <end position="89"/>
    </location>
</feature>
<accession>A0ABS4PC73</accession>
<dbReference type="RefSeq" id="WP_017799348.1">
    <property type="nucleotide sequence ID" value="NZ_JAGGMQ010000001.1"/>
</dbReference>
<dbReference type="Proteomes" id="UP001195624">
    <property type="component" value="Unassembled WGS sequence"/>
</dbReference>
<feature type="compositionally biased region" description="Low complexity" evidence="1">
    <location>
        <begin position="27"/>
        <end position="36"/>
    </location>
</feature>
<organism evidence="3 4">
    <name type="scientific">Winslowiella toletana</name>
    <dbReference type="NCBI Taxonomy" id="92490"/>
    <lineage>
        <taxon>Bacteria</taxon>
        <taxon>Pseudomonadati</taxon>
        <taxon>Pseudomonadota</taxon>
        <taxon>Gammaproteobacteria</taxon>
        <taxon>Enterobacterales</taxon>
        <taxon>Erwiniaceae</taxon>
        <taxon>Winslowiella</taxon>
    </lineage>
</organism>
<evidence type="ECO:0000256" key="1">
    <source>
        <dbReference type="SAM" id="MobiDB-lite"/>
    </source>
</evidence>
<dbReference type="Gene3D" id="3.10.450.160">
    <property type="entry name" value="inner membrane protein cigr"/>
    <property type="match status" value="1"/>
</dbReference>
<feature type="region of interest" description="Disordered" evidence="1">
    <location>
        <begin position="23"/>
        <end position="97"/>
    </location>
</feature>
<name>A0ABS4PC73_9GAMM</name>
<evidence type="ECO:0000256" key="2">
    <source>
        <dbReference type="SAM" id="SignalP"/>
    </source>
</evidence>
<gene>
    <name evidence="3" type="ORF">J2125_003426</name>
</gene>
<keyword evidence="2" id="KW-0732">Signal</keyword>
<dbReference type="InterPro" id="IPR024572">
    <property type="entry name" value="RcnB"/>
</dbReference>
<dbReference type="EMBL" id="JAGGMQ010000001">
    <property type="protein sequence ID" value="MBP2170234.1"/>
    <property type="molecule type" value="Genomic_DNA"/>
</dbReference>
<dbReference type="Pfam" id="PF11776">
    <property type="entry name" value="RcnB"/>
    <property type="match status" value="1"/>
</dbReference>
<sequence>MKKTTLALLMTVFTASTLFSTVTQAEGPPGQQWHQQGGHDGRGGPEGHDGPGRGPDHGRDDRHDDRGRGPDHHYESRDRFAWQGHDFRRGQPMPPHFRGDDYRVSDWHQRGLREPPRGEHWAYIDGNYVLIAAATGVITSILLNNAFH</sequence>
<reference evidence="4" key="2">
    <citation type="submission" date="2023-07" db="EMBL/GenBank/DDBJ databases">
        <title>Genome mining of underrepresented organisms for secondary metabolites.</title>
        <authorList>
            <person name="D'Agostino P.M."/>
        </authorList>
    </citation>
    <scope>NUCLEOTIDE SEQUENCE [LARGE SCALE GENOMIC DNA]</scope>
    <source>
        <strain evidence="4">WS4403</strain>
    </source>
</reference>
<reference evidence="3 4" key="1">
    <citation type="submission" date="2021-03" db="EMBL/GenBank/DDBJ databases">
        <authorList>
            <person name="D'Agostino P."/>
            <person name="Huntemann M."/>
            <person name="Clum A."/>
            <person name="Spunde A."/>
            <person name="Palaniappan K."/>
            <person name="Ritter S."/>
            <person name="Mikhailova N."/>
            <person name="Chen I.-M."/>
            <person name="Stamatis D."/>
            <person name="Reddy T."/>
            <person name="O'Malley R."/>
            <person name="Daum C."/>
            <person name="Shapiro N."/>
            <person name="Ivanova N."/>
            <person name="Kyrpides N."/>
            <person name="Woyke T."/>
        </authorList>
    </citation>
    <scope>NUCLEOTIDE SEQUENCE [LARGE SCALE GENOMIC DNA]</scope>
    <source>
        <strain evidence="3 4">WS4403</strain>
    </source>
</reference>
<protein>
    <submittedName>
        <fullName evidence="3">Ni/Co efflux regulator RcnB</fullName>
    </submittedName>
</protein>
<keyword evidence="4" id="KW-1185">Reference proteome</keyword>
<feature type="chain" id="PRO_5047015637" evidence="2">
    <location>
        <begin position="26"/>
        <end position="148"/>
    </location>
</feature>
<feature type="signal peptide" evidence="2">
    <location>
        <begin position="1"/>
        <end position="25"/>
    </location>
</feature>
<evidence type="ECO:0000313" key="3">
    <source>
        <dbReference type="EMBL" id="MBP2170234.1"/>
    </source>
</evidence>
<proteinExistence type="predicted"/>
<evidence type="ECO:0000313" key="4">
    <source>
        <dbReference type="Proteomes" id="UP001195624"/>
    </source>
</evidence>